<dbReference type="Proteomes" id="UP000287224">
    <property type="component" value="Unassembled WGS sequence"/>
</dbReference>
<dbReference type="PROSITE" id="PS50110">
    <property type="entry name" value="RESPONSE_REGULATORY"/>
    <property type="match status" value="1"/>
</dbReference>
<evidence type="ECO:0000313" key="3">
    <source>
        <dbReference type="EMBL" id="GCE08612.1"/>
    </source>
</evidence>
<name>A0A401ZP43_9CHLR</name>
<keyword evidence="4" id="KW-1185">Reference proteome</keyword>
<dbReference type="GO" id="GO:0000160">
    <property type="term" value="P:phosphorelay signal transduction system"/>
    <property type="evidence" value="ECO:0007669"/>
    <property type="project" value="InterPro"/>
</dbReference>
<dbReference type="PANTHER" id="PTHR44520">
    <property type="entry name" value="RESPONSE REGULATOR RCP1-RELATED"/>
    <property type="match status" value="1"/>
</dbReference>
<dbReference type="InterPro" id="IPR001789">
    <property type="entry name" value="Sig_transdc_resp-reg_receiver"/>
</dbReference>
<dbReference type="OrthoDB" id="9793549at2"/>
<feature type="domain" description="Response regulatory" evidence="2">
    <location>
        <begin position="8"/>
        <end position="134"/>
    </location>
</feature>
<evidence type="ECO:0000259" key="2">
    <source>
        <dbReference type="PROSITE" id="PS50110"/>
    </source>
</evidence>
<keyword evidence="1" id="KW-0597">Phosphoprotein</keyword>
<dbReference type="InterPro" id="IPR052893">
    <property type="entry name" value="TCS_response_regulator"/>
</dbReference>
<comment type="caution">
    <text evidence="3">The sequence shown here is derived from an EMBL/GenBank/DDBJ whole genome shotgun (WGS) entry which is preliminary data.</text>
</comment>
<dbReference type="Gene3D" id="3.40.50.2300">
    <property type="match status" value="1"/>
</dbReference>
<gene>
    <name evidence="3" type="ORF">KDAU_59410</name>
</gene>
<evidence type="ECO:0000256" key="1">
    <source>
        <dbReference type="PROSITE-ProRule" id="PRU00169"/>
    </source>
</evidence>
<organism evidence="3 4">
    <name type="scientific">Dictyobacter aurantiacus</name>
    <dbReference type="NCBI Taxonomy" id="1936993"/>
    <lineage>
        <taxon>Bacteria</taxon>
        <taxon>Bacillati</taxon>
        <taxon>Chloroflexota</taxon>
        <taxon>Ktedonobacteria</taxon>
        <taxon>Ktedonobacterales</taxon>
        <taxon>Dictyobacteraceae</taxon>
        <taxon>Dictyobacter</taxon>
    </lineage>
</organism>
<dbReference type="SUPFAM" id="SSF52172">
    <property type="entry name" value="CheY-like"/>
    <property type="match status" value="1"/>
</dbReference>
<reference evidence="4" key="1">
    <citation type="submission" date="2018-12" db="EMBL/GenBank/DDBJ databases">
        <title>Tengunoibacter tsumagoiensis gen. nov., sp. nov., Dictyobacter kobayashii sp. nov., D. alpinus sp. nov., and D. joshuensis sp. nov. and description of Dictyobacteraceae fam. nov. within the order Ktedonobacterales isolated from Tengu-no-mugimeshi.</title>
        <authorList>
            <person name="Wang C.M."/>
            <person name="Zheng Y."/>
            <person name="Sakai Y."/>
            <person name="Toyoda A."/>
            <person name="Minakuchi Y."/>
            <person name="Abe K."/>
            <person name="Yokota A."/>
            <person name="Yabe S."/>
        </authorList>
    </citation>
    <scope>NUCLEOTIDE SEQUENCE [LARGE SCALE GENOMIC DNA]</scope>
    <source>
        <strain evidence="4">S-27</strain>
    </source>
</reference>
<dbReference type="SMART" id="SM00448">
    <property type="entry name" value="REC"/>
    <property type="match status" value="1"/>
</dbReference>
<dbReference type="EMBL" id="BIFQ01000002">
    <property type="protein sequence ID" value="GCE08612.1"/>
    <property type="molecule type" value="Genomic_DNA"/>
</dbReference>
<protein>
    <submittedName>
        <fullName evidence="3">Response regulator</fullName>
    </submittedName>
</protein>
<dbReference type="PANTHER" id="PTHR44520:SF2">
    <property type="entry name" value="RESPONSE REGULATOR RCP1"/>
    <property type="match status" value="1"/>
</dbReference>
<evidence type="ECO:0000313" key="4">
    <source>
        <dbReference type="Proteomes" id="UP000287224"/>
    </source>
</evidence>
<sequence>MHSANKAAVMVIEDNTYDFEILQWAFTKSGNQTPLQHFKNGTQALDFLHSISSQPEQFETPAVILLDLTLQDMDGQEILHAVKSDEHLKHIPVIIWTSSGNDDRISDCFQQGANSYMIKPTKRENFLQNAQILQAYCDQTQNKASTPQS</sequence>
<dbReference type="Pfam" id="PF00072">
    <property type="entry name" value="Response_reg"/>
    <property type="match status" value="1"/>
</dbReference>
<dbReference type="AlphaFoldDB" id="A0A401ZP43"/>
<dbReference type="CDD" id="cd17557">
    <property type="entry name" value="REC_Rcp-like"/>
    <property type="match status" value="1"/>
</dbReference>
<feature type="modified residue" description="4-aspartylphosphate" evidence="1">
    <location>
        <position position="67"/>
    </location>
</feature>
<accession>A0A401ZP43</accession>
<proteinExistence type="predicted"/>
<dbReference type="InterPro" id="IPR011006">
    <property type="entry name" value="CheY-like_superfamily"/>
</dbReference>
<dbReference type="RefSeq" id="WP_160146196.1">
    <property type="nucleotide sequence ID" value="NZ_BIFQ01000002.1"/>
</dbReference>